<dbReference type="EMBL" id="CP122959">
    <property type="protein sequence ID" value="WGI18579.1"/>
    <property type="molecule type" value="Genomic_DNA"/>
</dbReference>
<gene>
    <name evidence="1" type="ORF">QBD03_07425</name>
</gene>
<sequence>MTYVLLGMETQSVLYEADYRSEVNQHRLKAKPNEPVAIINKRDLDRALTPTTTDDLKDKYYVRDYAVKQQGETLAHYHERLGKQLKQLFNKGMNRQECLTEMGISNATLSNIQRQQGIKFKRNTKRVSAEERRHRIKAVTACISNGKTVIETAKITGITDSTIYQIIKAQGLEIQGGNRERTVPVGLARDGKTLKFRSMTKAAKFLAVSVSQFQHYRDFGKDIKGYSIIELSPDEVQA</sequence>
<name>A0AAF0GQ65_LATSK</name>
<evidence type="ECO:0000313" key="2">
    <source>
        <dbReference type="Proteomes" id="UP001179858"/>
    </source>
</evidence>
<dbReference type="AlphaFoldDB" id="A0AAF0GQ65"/>
<dbReference type="RefSeq" id="WP_280102645.1">
    <property type="nucleotide sequence ID" value="NZ_CP122959.1"/>
</dbReference>
<proteinExistence type="predicted"/>
<accession>A0AAF0GQ65</accession>
<protein>
    <submittedName>
        <fullName evidence="1">Uncharacterized protein</fullName>
    </submittedName>
</protein>
<evidence type="ECO:0000313" key="1">
    <source>
        <dbReference type="EMBL" id="WGI18579.1"/>
    </source>
</evidence>
<reference evidence="1" key="1">
    <citation type="submission" date="2023-04" db="EMBL/GenBank/DDBJ databases">
        <title>Novel strain of Lactilactobacillus sakei and use thereof.</title>
        <authorList>
            <person name="Kim S.Y."/>
        </authorList>
    </citation>
    <scope>NUCLEOTIDE SEQUENCE</scope>
    <source>
        <strain evidence="1">HUP1</strain>
    </source>
</reference>
<organism evidence="1 2">
    <name type="scientific">Latilactobacillus sakei</name>
    <name type="common">Lactobacillus sakei</name>
    <dbReference type="NCBI Taxonomy" id="1599"/>
    <lineage>
        <taxon>Bacteria</taxon>
        <taxon>Bacillati</taxon>
        <taxon>Bacillota</taxon>
        <taxon>Bacilli</taxon>
        <taxon>Lactobacillales</taxon>
        <taxon>Lactobacillaceae</taxon>
        <taxon>Latilactobacillus</taxon>
    </lineage>
</organism>
<dbReference type="Proteomes" id="UP001179858">
    <property type="component" value="Chromosome"/>
</dbReference>